<protein>
    <submittedName>
        <fullName evidence="2">Uncharacterized protein</fullName>
    </submittedName>
</protein>
<dbReference type="WBParaSite" id="Hba_03664">
    <property type="protein sequence ID" value="Hba_03664"/>
    <property type="gene ID" value="Hba_03664"/>
</dbReference>
<organism evidence="1 2">
    <name type="scientific">Heterorhabditis bacteriophora</name>
    <name type="common">Entomopathogenic nematode worm</name>
    <dbReference type="NCBI Taxonomy" id="37862"/>
    <lineage>
        <taxon>Eukaryota</taxon>
        <taxon>Metazoa</taxon>
        <taxon>Ecdysozoa</taxon>
        <taxon>Nematoda</taxon>
        <taxon>Chromadorea</taxon>
        <taxon>Rhabditida</taxon>
        <taxon>Rhabditina</taxon>
        <taxon>Rhabditomorpha</taxon>
        <taxon>Strongyloidea</taxon>
        <taxon>Heterorhabditidae</taxon>
        <taxon>Heterorhabditis</taxon>
    </lineage>
</organism>
<accession>A0A1I7WFB4</accession>
<evidence type="ECO:0000313" key="2">
    <source>
        <dbReference type="WBParaSite" id="Hba_03664"/>
    </source>
</evidence>
<sequence>MPNELLPKIRNQTSKKLRNFRGQGYTTFKIMNGHYKKIKKHVYIYNIIIVPECVKTACFVSHNDEYCIFEFEKLII</sequence>
<dbReference type="AlphaFoldDB" id="A0A1I7WFB4"/>
<name>A0A1I7WFB4_HETBA</name>
<evidence type="ECO:0000313" key="1">
    <source>
        <dbReference type="Proteomes" id="UP000095283"/>
    </source>
</evidence>
<dbReference type="Proteomes" id="UP000095283">
    <property type="component" value="Unplaced"/>
</dbReference>
<reference evidence="2" key="1">
    <citation type="submission" date="2016-11" db="UniProtKB">
        <authorList>
            <consortium name="WormBaseParasite"/>
        </authorList>
    </citation>
    <scope>IDENTIFICATION</scope>
</reference>
<keyword evidence="1" id="KW-1185">Reference proteome</keyword>
<proteinExistence type="predicted"/>